<dbReference type="InterPro" id="IPR006260">
    <property type="entry name" value="TonB/TolA_C"/>
</dbReference>
<feature type="domain" description="TonB C-terminal" evidence="5">
    <location>
        <begin position="21"/>
        <end position="110"/>
    </location>
</feature>
<dbReference type="Gene3D" id="3.30.1150.10">
    <property type="match status" value="1"/>
</dbReference>
<dbReference type="Proteomes" id="UP000028135">
    <property type="component" value="Unassembled WGS sequence"/>
</dbReference>
<evidence type="ECO:0000256" key="2">
    <source>
        <dbReference type="ARBA" id="ARBA00022692"/>
    </source>
</evidence>
<protein>
    <recommendedName>
        <fullName evidence="5">TonB C-terminal domain-containing protein</fullName>
    </recommendedName>
</protein>
<keyword evidence="3" id="KW-1133">Transmembrane helix</keyword>
<dbReference type="EMBL" id="JANF02000093">
    <property type="protein sequence ID" value="KER34709.1"/>
    <property type="molecule type" value="Genomic_DNA"/>
</dbReference>
<keyword evidence="4" id="KW-0472">Membrane</keyword>
<dbReference type="InterPro" id="IPR037682">
    <property type="entry name" value="TonB_C"/>
</dbReference>
<evidence type="ECO:0000256" key="3">
    <source>
        <dbReference type="ARBA" id="ARBA00022989"/>
    </source>
</evidence>
<comment type="caution">
    <text evidence="6">The sequence shown here is derived from an EMBL/GenBank/DDBJ whole genome shotgun (WGS) entry which is preliminary data.</text>
</comment>
<reference evidence="6 7" key="1">
    <citation type="submission" date="2014-05" db="EMBL/GenBank/DDBJ databases">
        <title>Genome Announcement of Sphingobium lucknowense F2.</title>
        <authorList>
            <person name="Lal R."/>
            <person name="Negi V."/>
            <person name="Lata P."/>
            <person name="Sangwan N."/>
            <person name="Gupta S.K."/>
            <person name="Rao D.L.N."/>
            <person name="Das S."/>
        </authorList>
    </citation>
    <scope>NUCLEOTIDE SEQUENCE [LARGE SCALE GENOMIC DNA]</scope>
    <source>
        <strain evidence="6 7">F2</strain>
    </source>
</reference>
<evidence type="ECO:0000313" key="7">
    <source>
        <dbReference type="Proteomes" id="UP000028135"/>
    </source>
</evidence>
<evidence type="ECO:0000256" key="4">
    <source>
        <dbReference type="ARBA" id="ARBA00023136"/>
    </source>
</evidence>
<name>A0A8E0WNW4_9SPHN</name>
<evidence type="ECO:0000256" key="1">
    <source>
        <dbReference type="ARBA" id="ARBA00004167"/>
    </source>
</evidence>
<sequence length="110" mass="11870">MNVDMPHPQPASPQAASSTLSTARAAYLRRLWEWIAARRPAGLHLEGEALINFSIGADGALREISLAQSSGNAQLDRLALRTVRLAAPFPRPPESLGVGTLDCVLPFHFN</sequence>
<keyword evidence="2" id="KW-0812">Transmembrane</keyword>
<dbReference type="SUPFAM" id="SSF74653">
    <property type="entry name" value="TolA/TonB C-terminal domain"/>
    <property type="match status" value="1"/>
</dbReference>
<dbReference type="GO" id="GO:0055085">
    <property type="term" value="P:transmembrane transport"/>
    <property type="evidence" value="ECO:0007669"/>
    <property type="project" value="InterPro"/>
</dbReference>
<dbReference type="PROSITE" id="PS52015">
    <property type="entry name" value="TONB_CTD"/>
    <property type="match status" value="1"/>
</dbReference>
<dbReference type="GO" id="GO:0016020">
    <property type="term" value="C:membrane"/>
    <property type="evidence" value="ECO:0007669"/>
    <property type="project" value="UniProtKB-SubCell"/>
</dbReference>
<evidence type="ECO:0000313" key="6">
    <source>
        <dbReference type="EMBL" id="KER34709.1"/>
    </source>
</evidence>
<dbReference type="NCBIfam" id="TIGR01352">
    <property type="entry name" value="tonB_Cterm"/>
    <property type="match status" value="1"/>
</dbReference>
<evidence type="ECO:0000259" key="5">
    <source>
        <dbReference type="PROSITE" id="PS52015"/>
    </source>
</evidence>
<comment type="subcellular location">
    <subcellularLocation>
        <location evidence="1">Membrane</location>
        <topology evidence="1">Single-pass membrane protein</topology>
    </subcellularLocation>
</comment>
<dbReference type="Pfam" id="PF03544">
    <property type="entry name" value="TonB_C"/>
    <property type="match status" value="1"/>
</dbReference>
<organism evidence="6 7">
    <name type="scientific">Sphingobium indicum F2</name>
    <dbReference type="NCBI Taxonomy" id="1450518"/>
    <lineage>
        <taxon>Bacteria</taxon>
        <taxon>Pseudomonadati</taxon>
        <taxon>Pseudomonadota</taxon>
        <taxon>Alphaproteobacteria</taxon>
        <taxon>Sphingomonadales</taxon>
        <taxon>Sphingomonadaceae</taxon>
        <taxon>Sphingobium</taxon>
    </lineage>
</organism>
<proteinExistence type="predicted"/>
<gene>
    <name evidence="6" type="ORF">AL00_20100</name>
</gene>
<dbReference type="RefSeq" id="WP_021223103.1">
    <property type="nucleotide sequence ID" value="NZ_JANF02000093.1"/>
</dbReference>
<dbReference type="AlphaFoldDB" id="A0A8E0WNW4"/>
<accession>A0A8E0WNW4</accession>